<feature type="compositionally biased region" description="Basic residues" evidence="1">
    <location>
        <begin position="1"/>
        <end position="10"/>
    </location>
</feature>
<feature type="region of interest" description="Disordered" evidence="1">
    <location>
        <begin position="1"/>
        <end position="102"/>
    </location>
</feature>
<accession>A0A409VI04</accession>
<name>A0A409VI04_9AGAR</name>
<keyword evidence="3" id="KW-1185">Reference proteome</keyword>
<feature type="region of interest" description="Disordered" evidence="1">
    <location>
        <begin position="486"/>
        <end position="514"/>
    </location>
</feature>
<feature type="compositionally biased region" description="Pro residues" evidence="1">
    <location>
        <begin position="15"/>
        <end position="25"/>
    </location>
</feature>
<evidence type="ECO:0000256" key="1">
    <source>
        <dbReference type="SAM" id="MobiDB-lite"/>
    </source>
</evidence>
<feature type="compositionally biased region" description="Low complexity" evidence="1">
    <location>
        <begin position="36"/>
        <end position="48"/>
    </location>
</feature>
<organism evidence="2 3">
    <name type="scientific">Panaeolus cyanescens</name>
    <dbReference type="NCBI Taxonomy" id="181874"/>
    <lineage>
        <taxon>Eukaryota</taxon>
        <taxon>Fungi</taxon>
        <taxon>Dikarya</taxon>
        <taxon>Basidiomycota</taxon>
        <taxon>Agaricomycotina</taxon>
        <taxon>Agaricomycetes</taxon>
        <taxon>Agaricomycetidae</taxon>
        <taxon>Agaricales</taxon>
        <taxon>Agaricineae</taxon>
        <taxon>Galeropsidaceae</taxon>
        <taxon>Panaeolus</taxon>
    </lineage>
</organism>
<evidence type="ECO:0000313" key="3">
    <source>
        <dbReference type="Proteomes" id="UP000284842"/>
    </source>
</evidence>
<comment type="caution">
    <text evidence="2">The sequence shown here is derived from an EMBL/GenBank/DDBJ whole genome shotgun (WGS) entry which is preliminary data.</text>
</comment>
<dbReference type="OrthoDB" id="3166447at2759"/>
<proteinExistence type="predicted"/>
<reference evidence="2 3" key="1">
    <citation type="journal article" date="2018" name="Evol. Lett.">
        <title>Horizontal gene cluster transfer increased hallucinogenic mushroom diversity.</title>
        <authorList>
            <person name="Reynolds H.T."/>
            <person name="Vijayakumar V."/>
            <person name="Gluck-Thaler E."/>
            <person name="Korotkin H.B."/>
            <person name="Matheny P.B."/>
            <person name="Slot J.C."/>
        </authorList>
    </citation>
    <scope>NUCLEOTIDE SEQUENCE [LARGE SCALE GENOMIC DNA]</scope>
    <source>
        <strain evidence="2 3">2629</strain>
    </source>
</reference>
<feature type="compositionally biased region" description="Low complexity" evidence="1">
    <location>
        <begin position="77"/>
        <end position="88"/>
    </location>
</feature>
<dbReference type="Proteomes" id="UP000284842">
    <property type="component" value="Unassembled WGS sequence"/>
</dbReference>
<sequence length="587" mass="62457">MYHPAPRRPLSRGPSPAPGAMPPADPYYNPTNAGYGAAMPRPRSRAASPAPPGMLAGPYGQPPAANPYGTPNAAYGAAMPRPRSRAASPAPPAVTMPGATAPVGGFQVEKRAKSPNPYGRPAMPQAGDPYRDDAVYQERVATFLLAKDEQFAVAGRIPVDPTQLAVFFRTKSGITHTLDFPIDVSYNNPPALDVLIESCRPHQIAADPYANPYGGAPVNNNSQALFFPPTNPLSATLELANYPILDAVQSALFPELAPGATLTAVRDRLDVIDEGGRLPLHSPTSLKGDGRAATLVVTLPSKFRGGVAIVRDPRLADIPASEEKFIGSGGKNGDLDWVAFRGDCDFEVETVTKGCRLSLSYAVFIKPPVHNAVVQMPGQQGAAYHANPNAEPLAIPSDRFFDLMSPIMNMSRGKSVAFFLNYDYGVNPAEIKANTIIPRLKGADALLYDAFKFYKLEPQIHWTAGGFIWDVDSTLEFFGDALEQGPPSRHATPAAGRFGNPRRTPISAPEPYGNPYGGAPAGGDIAEALRQRVEASGAISLAAAGVTLLTDVHQPTPPKIGKEKVYFVSDGELQKLVVNALLVVFIP</sequence>
<dbReference type="InParanoid" id="A0A409VI04"/>
<protein>
    <submittedName>
        <fullName evidence="2">Uncharacterized protein</fullName>
    </submittedName>
</protein>
<gene>
    <name evidence="2" type="ORF">CVT24_011255</name>
</gene>
<evidence type="ECO:0000313" key="2">
    <source>
        <dbReference type="EMBL" id="PPQ65922.1"/>
    </source>
</evidence>
<dbReference type="EMBL" id="NHTK01006055">
    <property type="protein sequence ID" value="PPQ65922.1"/>
    <property type="molecule type" value="Genomic_DNA"/>
</dbReference>
<dbReference type="AlphaFoldDB" id="A0A409VI04"/>